<evidence type="ECO:0000313" key="2">
    <source>
        <dbReference type="Proteomes" id="UP000054928"/>
    </source>
</evidence>
<dbReference type="GeneID" id="36410379"/>
<evidence type="ECO:0000313" key="1">
    <source>
        <dbReference type="EMBL" id="CEG38963.1"/>
    </source>
</evidence>
<keyword evidence="2" id="KW-1185">Reference proteome</keyword>
<dbReference type="Proteomes" id="UP000054928">
    <property type="component" value="Unassembled WGS sequence"/>
</dbReference>
<sequence>MKRFQIDRNIMTLLQPCEQNRIVLPQRDRMRYLLVFLKTSDCSSSYRLVSCFQSIGFIK</sequence>
<reference evidence="2" key="1">
    <citation type="submission" date="2014-09" db="EMBL/GenBank/DDBJ databases">
        <authorList>
            <person name="Sharma Rahul"/>
            <person name="Thines Marco"/>
        </authorList>
    </citation>
    <scope>NUCLEOTIDE SEQUENCE [LARGE SCALE GENOMIC DNA]</scope>
</reference>
<accession>A0A0N7L4K9</accession>
<protein>
    <submittedName>
        <fullName evidence="1">Uncharacterized protein</fullName>
    </submittedName>
</protein>
<dbReference type="RefSeq" id="XP_024575332.1">
    <property type="nucleotide sequence ID" value="XM_024724456.2"/>
</dbReference>
<proteinExistence type="predicted"/>
<organism evidence="1 2">
    <name type="scientific">Plasmopara halstedii</name>
    <name type="common">Downy mildew of sunflower</name>
    <dbReference type="NCBI Taxonomy" id="4781"/>
    <lineage>
        <taxon>Eukaryota</taxon>
        <taxon>Sar</taxon>
        <taxon>Stramenopiles</taxon>
        <taxon>Oomycota</taxon>
        <taxon>Peronosporomycetes</taxon>
        <taxon>Peronosporales</taxon>
        <taxon>Peronosporaceae</taxon>
        <taxon>Plasmopara</taxon>
    </lineage>
</organism>
<name>A0A0N7L4K9_PLAHL</name>
<dbReference type="AlphaFoldDB" id="A0A0N7L4K9"/>
<dbReference type="EMBL" id="CCYD01000322">
    <property type="protein sequence ID" value="CEG38963.1"/>
    <property type="molecule type" value="Genomic_DNA"/>
</dbReference>